<organism evidence="2 3">
    <name type="scientific">Formosa undariae</name>
    <dbReference type="NCBI Taxonomy" id="1325436"/>
    <lineage>
        <taxon>Bacteria</taxon>
        <taxon>Pseudomonadati</taxon>
        <taxon>Bacteroidota</taxon>
        <taxon>Flavobacteriia</taxon>
        <taxon>Flavobacteriales</taxon>
        <taxon>Flavobacteriaceae</taxon>
        <taxon>Formosa</taxon>
    </lineage>
</organism>
<protein>
    <submittedName>
        <fullName evidence="2">SH3 domain-containing protein</fullName>
    </submittedName>
</protein>
<dbReference type="InterPro" id="IPR003646">
    <property type="entry name" value="SH3-like_bac-type"/>
</dbReference>
<evidence type="ECO:0000313" key="3">
    <source>
        <dbReference type="Proteomes" id="UP001589605"/>
    </source>
</evidence>
<proteinExistence type="predicted"/>
<evidence type="ECO:0000259" key="1">
    <source>
        <dbReference type="PROSITE" id="PS51781"/>
    </source>
</evidence>
<dbReference type="Proteomes" id="UP001589605">
    <property type="component" value="Unassembled WGS sequence"/>
</dbReference>
<evidence type="ECO:0000313" key="2">
    <source>
        <dbReference type="EMBL" id="MFB9052487.1"/>
    </source>
</evidence>
<keyword evidence="3" id="KW-1185">Reference proteome</keyword>
<dbReference type="RefSeq" id="WP_382381671.1">
    <property type="nucleotide sequence ID" value="NZ_JBHMEZ010000003.1"/>
</dbReference>
<sequence>MNKLALLILFISCLSYGQEIDYSNTYSDFENGKNYFMFGDNVAFRAAPDTASKAIDVLHIGSEIKILEKSEQTVLYNGIASNYYKVNYNGKVGYVLGGLISLGKKEKGTSKYFYTYGKKDDSYYIIIRHLNETLDINEVTSALSTQTFSLEIYDNKGIENIGNIIFVNYLAEACGVEGGGIYFFESHGVMKKVFTISQISDAGVYWFHEELIFPNDTDGVQGKIVYKKEYGTYQDEATNWVEVNTVSRELQWKAGEIIPKLNTEE</sequence>
<dbReference type="PROSITE" id="PS51781">
    <property type="entry name" value="SH3B"/>
    <property type="match status" value="1"/>
</dbReference>
<dbReference type="Pfam" id="PF08239">
    <property type="entry name" value="SH3_3"/>
    <property type="match status" value="1"/>
</dbReference>
<dbReference type="SMART" id="SM00287">
    <property type="entry name" value="SH3b"/>
    <property type="match status" value="1"/>
</dbReference>
<feature type="domain" description="SH3b" evidence="1">
    <location>
        <begin position="32"/>
        <end position="104"/>
    </location>
</feature>
<dbReference type="Gene3D" id="2.30.30.40">
    <property type="entry name" value="SH3 Domains"/>
    <property type="match status" value="1"/>
</dbReference>
<accession>A0ABV5EZ72</accession>
<name>A0ABV5EZ72_9FLAO</name>
<reference evidence="2 3" key="1">
    <citation type="submission" date="2024-09" db="EMBL/GenBank/DDBJ databases">
        <authorList>
            <person name="Sun Q."/>
            <person name="Mori K."/>
        </authorList>
    </citation>
    <scope>NUCLEOTIDE SEQUENCE [LARGE SCALE GENOMIC DNA]</scope>
    <source>
        <strain evidence="2 3">CECT 8286</strain>
    </source>
</reference>
<dbReference type="EMBL" id="JBHMEZ010000003">
    <property type="protein sequence ID" value="MFB9052487.1"/>
    <property type="molecule type" value="Genomic_DNA"/>
</dbReference>
<gene>
    <name evidence="2" type="ORF">ACFFVB_05285</name>
</gene>
<comment type="caution">
    <text evidence="2">The sequence shown here is derived from an EMBL/GenBank/DDBJ whole genome shotgun (WGS) entry which is preliminary data.</text>
</comment>